<keyword evidence="2" id="KW-0472">Membrane</keyword>
<dbReference type="OrthoDB" id="191961at2759"/>
<comment type="caution">
    <text evidence="3">The sequence shown here is derived from an EMBL/GenBank/DDBJ whole genome shotgun (WGS) entry which is preliminary data.</text>
</comment>
<dbReference type="Proteomes" id="UP001165085">
    <property type="component" value="Unassembled WGS sequence"/>
</dbReference>
<keyword evidence="2" id="KW-0812">Transmembrane</keyword>
<feature type="region of interest" description="Disordered" evidence="1">
    <location>
        <begin position="71"/>
        <end position="90"/>
    </location>
</feature>
<evidence type="ECO:0000256" key="1">
    <source>
        <dbReference type="SAM" id="MobiDB-lite"/>
    </source>
</evidence>
<evidence type="ECO:0000313" key="4">
    <source>
        <dbReference type="Proteomes" id="UP001165085"/>
    </source>
</evidence>
<proteinExistence type="predicted"/>
<name>A0A9W7ANC3_9STRA</name>
<feature type="transmembrane region" description="Helical" evidence="2">
    <location>
        <begin position="342"/>
        <end position="359"/>
    </location>
</feature>
<accession>A0A9W7ANC3</accession>
<feature type="transmembrane region" description="Helical" evidence="2">
    <location>
        <begin position="153"/>
        <end position="170"/>
    </location>
</feature>
<evidence type="ECO:0000313" key="3">
    <source>
        <dbReference type="EMBL" id="GMH71469.1"/>
    </source>
</evidence>
<organism evidence="3 4">
    <name type="scientific">Triparma strigata</name>
    <dbReference type="NCBI Taxonomy" id="1606541"/>
    <lineage>
        <taxon>Eukaryota</taxon>
        <taxon>Sar</taxon>
        <taxon>Stramenopiles</taxon>
        <taxon>Ochrophyta</taxon>
        <taxon>Bolidophyceae</taxon>
        <taxon>Parmales</taxon>
        <taxon>Triparmaceae</taxon>
        <taxon>Triparma</taxon>
    </lineage>
</organism>
<gene>
    <name evidence="3" type="ORF">TrST_g6019</name>
</gene>
<sequence length="407" mass="45394">MLESVSKASAAAQKRGSKMAAAAGKAAGTLGAKAADKLLEKSTEAVQKIAETLAKPVDPRPEELIARLKKERKLHSKKQTPTSPMEHFPTPTEHYTAVQKFLISGEFFGFPSKSENEPPTRTSNFIAYCKNNHPFLSIFAQHPFHPFTPSNRYLHLYCITCFTLMLTAMFGRSVVEYRGICDGGCDTVTNVESISCPVDYIESGRGCCVNNTVDVHYPDWLEDSLSMFDVSEDVLRANNGYWVSQTGYDVACNVVQFNAYATTIVIGLLSLPYDWLLTLVATGCGSQGCCLENTVKSTGRCCLWFSAFLSSLYLTIAILFILEWDQGKSVAVNFFLAQGNAWIMWFVSSLSWFTIFYGASYRRFRRRYPGLDFIMVEGGHTNDNKGGYLKNIDQMRAENAGFNYNKV</sequence>
<reference evidence="4" key="1">
    <citation type="journal article" date="2023" name="Commun. Biol.">
        <title>Genome analysis of Parmales, the sister group of diatoms, reveals the evolutionary specialization of diatoms from phago-mixotrophs to photoautotrophs.</title>
        <authorList>
            <person name="Ban H."/>
            <person name="Sato S."/>
            <person name="Yoshikawa S."/>
            <person name="Yamada K."/>
            <person name="Nakamura Y."/>
            <person name="Ichinomiya M."/>
            <person name="Sato N."/>
            <person name="Blanc-Mathieu R."/>
            <person name="Endo H."/>
            <person name="Kuwata A."/>
            <person name="Ogata H."/>
        </authorList>
    </citation>
    <scope>NUCLEOTIDE SEQUENCE [LARGE SCALE GENOMIC DNA]</scope>
    <source>
        <strain evidence="4">NIES 3701</strain>
    </source>
</reference>
<evidence type="ECO:0000256" key="2">
    <source>
        <dbReference type="SAM" id="Phobius"/>
    </source>
</evidence>
<dbReference type="AlphaFoldDB" id="A0A9W7ANC3"/>
<dbReference type="EMBL" id="BRXY01000149">
    <property type="protein sequence ID" value="GMH71469.1"/>
    <property type="molecule type" value="Genomic_DNA"/>
</dbReference>
<feature type="region of interest" description="Disordered" evidence="1">
    <location>
        <begin position="1"/>
        <end position="27"/>
    </location>
</feature>
<protein>
    <submittedName>
        <fullName evidence="3">Uncharacterized protein</fullName>
    </submittedName>
</protein>
<feature type="transmembrane region" description="Helical" evidence="2">
    <location>
        <begin position="301"/>
        <end position="322"/>
    </location>
</feature>
<keyword evidence="2" id="KW-1133">Transmembrane helix</keyword>
<keyword evidence="4" id="KW-1185">Reference proteome</keyword>